<sequence>MSINEKVLKPIIETKYLTTENSWRYRSIIRTFYMQYQKIKYWMYKEEVMEELKLYPYFKEYSMDQLKNDLDALVEWGNLMPMQDTKKAKTVEEFKNKQFRYKLSEYSVEIERMTVKLENLFVEGASLEPSLLERIKEHLMRITTLLEADDSAVDLWWRDLNSDFIRLNQNYQDYIRDLYSIKAEEMMKTRDFMVFKDKFIAYLRDFVKGLQQNTYGIEEILMKLDEDMVTKLLKKVFQYRLTIPRIDNEAPLELQWESILGRWTNLKNWFLGTVNDVSEASKLFDMTNEIIRKITRYAAQIVESRNSAANRKEEYKKLCQMFLNTKAIEEAHNLSSLAFGIFQSRHFKGDIERKTESINSGVFDEDPMILTIKPRIRHYKEKNLRNSIPDNRQRKNQMLQRMIQLRQREEGIIKLYIKNNEICFENLPVIPAYVRNTLLAWLSKGISNKSLRGKTEVGTSYQVIKPKDDKRCILNCDDGQLEMPAYTIKFYDEK</sequence>
<dbReference type="AlphaFoldDB" id="A0A833HPF9"/>
<dbReference type="NCBIfam" id="TIGR02677">
    <property type="entry name" value="TIGR02677 family protein"/>
    <property type="match status" value="1"/>
</dbReference>
<dbReference type="OrthoDB" id="1639410at2"/>
<keyword evidence="2" id="KW-1185">Reference proteome</keyword>
<accession>A0A833HPF9</accession>
<name>A0A833HPF9_9FIRM</name>
<dbReference type="EMBL" id="WBZB01000025">
    <property type="protein sequence ID" value="KAB3529806.1"/>
    <property type="molecule type" value="Genomic_DNA"/>
</dbReference>
<dbReference type="Pfam" id="PF09660">
    <property type="entry name" value="DUF2397"/>
    <property type="match status" value="1"/>
</dbReference>
<dbReference type="InterPro" id="IPR013493">
    <property type="entry name" value="CHP02677"/>
</dbReference>
<protein>
    <submittedName>
        <fullName evidence="1">TIGR02677 family protein</fullName>
    </submittedName>
</protein>
<evidence type="ECO:0000313" key="2">
    <source>
        <dbReference type="Proteomes" id="UP000465601"/>
    </source>
</evidence>
<proteinExistence type="predicted"/>
<comment type="caution">
    <text evidence="1">The sequence shown here is derived from an EMBL/GenBank/DDBJ whole genome shotgun (WGS) entry which is preliminary data.</text>
</comment>
<dbReference type="Proteomes" id="UP000465601">
    <property type="component" value="Unassembled WGS sequence"/>
</dbReference>
<evidence type="ECO:0000313" key="1">
    <source>
        <dbReference type="EMBL" id="KAB3529806.1"/>
    </source>
</evidence>
<dbReference type="RefSeq" id="WP_151865905.1">
    <property type="nucleotide sequence ID" value="NZ_WBZB01000025.1"/>
</dbReference>
<gene>
    <name evidence="1" type="ORF">F8153_08370</name>
</gene>
<reference evidence="1 2" key="1">
    <citation type="submission" date="2019-10" db="EMBL/GenBank/DDBJ databases">
        <title>Alkaliphilus serpentinus sp. nov. and Alkaliphilus pronyensis sp. nov., two novel anaerobic alkaliphilic species isolated from the serpentinized-hosted hydrothermal field of the Prony Bay (New Caledonia).</title>
        <authorList>
            <person name="Postec A."/>
        </authorList>
    </citation>
    <scope>NUCLEOTIDE SEQUENCE [LARGE SCALE GENOMIC DNA]</scope>
    <source>
        <strain evidence="1 2">LacT</strain>
    </source>
</reference>
<organism evidence="1 2">
    <name type="scientific">Alkaliphilus serpentinus</name>
    <dbReference type="NCBI Taxonomy" id="1482731"/>
    <lineage>
        <taxon>Bacteria</taxon>
        <taxon>Bacillati</taxon>
        <taxon>Bacillota</taxon>
        <taxon>Clostridia</taxon>
        <taxon>Peptostreptococcales</taxon>
        <taxon>Natronincolaceae</taxon>
        <taxon>Alkaliphilus</taxon>
    </lineage>
</organism>